<dbReference type="GO" id="GO:0005789">
    <property type="term" value="C:endoplasmic reticulum membrane"/>
    <property type="evidence" value="ECO:0007669"/>
    <property type="project" value="UniProtKB-SubCell"/>
</dbReference>
<protein>
    <recommendedName>
        <fullName evidence="10">Protein ARV</fullName>
    </recommendedName>
</protein>
<comment type="caution">
    <text evidence="11">The sequence shown here is derived from an EMBL/GenBank/DDBJ whole genome shotgun (WGS) entry which is preliminary data.</text>
</comment>
<evidence type="ECO:0000256" key="8">
    <source>
        <dbReference type="ARBA" id="ARBA00023098"/>
    </source>
</evidence>
<feature type="transmembrane region" description="Helical" evidence="10">
    <location>
        <begin position="176"/>
        <end position="197"/>
    </location>
</feature>
<accession>A0A553PHF9</accession>
<comment type="similarity">
    <text evidence="2 10">Belongs to the ARV1 family.</text>
</comment>
<keyword evidence="6 10" id="KW-1133">Transmembrane helix</keyword>
<dbReference type="GO" id="GO:0005794">
    <property type="term" value="C:Golgi apparatus"/>
    <property type="evidence" value="ECO:0007669"/>
    <property type="project" value="TreeGrafter"/>
</dbReference>
<evidence type="ECO:0000256" key="1">
    <source>
        <dbReference type="ARBA" id="ARBA00004477"/>
    </source>
</evidence>
<dbReference type="AlphaFoldDB" id="A0A553PHF9"/>
<keyword evidence="12" id="KW-1185">Reference proteome</keyword>
<dbReference type="Proteomes" id="UP000318571">
    <property type="component" value="Chromosome 5"/>
</dbReference>
<dbReference type="PANTHER" id="PTHR14467:SF0">
    <property type="entry name" value="PROTEIN ARV1"/>
    <property type="match status" value="1"/>
</dbReference>
<keyword evidence="7 10" id="KW-0445">Lipid transport</keyword>
<reference evidence="11 12" key="1">
    <citation type="journal article" date="2018" name="Nat. Ecol. Evol.">
        <title>Genomic signatures of mitonuclear coevolution across populations of Tigriopus californicus.</title>
        <authorList>
            <person name="Barreto F.S."/>
            <person name="Watson E.T."/>
            <person name="Lima T.G."/>
            <person name="Willett C.S."/>
            <person name="Edmands S."/>
            <person name="Li W."/>
            <person name="Burton R.S."/>
        </authorList>
    </citation>
    <scope>NUCLEOTIDE SEQUENCE [LARGE SCALE GENOMIC DNA]</scope>
    <source>
        <strain evidence="11 12">San Diego</strain>
    </source>
</reference>
<name>A0A553PHF9_TIGCA</name>
<comment type="subcellular location">
    <subcellularLocation>
        <location evidence="1 10">Endoplasmic reticulum membrane</location>
        <topology evidence="1 10">Multi-pass membrane protein</topology>
    </subcellularLocation>
</comment>
<evidence type="ECO:0000256" key="5">
    <source>
        <dbReference type="ARBA" id="ARBA00022824"/>
    </source>
</evidence>
<dbReference type="GO" id="GO:0097036">
    <property type="term" value="P:regulation of plasma membrane sterol distribution"/>
    <property type="evidence" value="ECO:0007669"/>
    <property type="project" value="UniProtKB-UniRule"/>
</dbReference>
<evidence type="ECO:0000256" key="10">
    <source>
        <dbReference type="RuleBase" id="RU368065"/>
    </source>
</evidence>
<feature type="transmembrane region" description="Helical" evidence="10">
    <location>
        <begin position="141"/>
        <end position="164"/>
    </location>
</feature>
<sequence>MGGSKICIHCGASVVTRQGQPAQALFDQELYRKSKILKLLECQWCELVADRYIESEGMMVLIDLVLQKPEAYRHVLFNENYWIIISKLALLTIICDGYIRWSALTTSGEFFEQEYQFYIMCLLTFLTVTIASLVTSVSSFVTLFNGLLMAYSARFCNVAALLWASPLETTDPYANIGPSLMWVFIYLLFFMATFRVIQVSTNKSWLVSGVIGVLAHVAWHLILHFDFIIAPFSCLSN</sequence>
<organism evidence="11 12">
    <name type="scientific">Tigriopus californicus</name>
    <name type="common">Marine copepod</name>
    <dbReference type="NCBI Taxonomy" id="6832"/>
    <lineage>
        <taxon>Eukaryota</taxon>
        <taxon>Metazoa</taxon>
        <taxon>Ecdysozoa</taxon>
        <taxon>Arthropoda</taxon>
        <taxon>Crustacea</taxon>
        <taxon>Multicrustacea</taxon>
        <taxon>Hexanauplia</taxon>
        <taxon>Copepoda</taxon>
        <taxon>Harpacticoida</taxon>
        <taxon>Harpacticidae</taxon>
        <taxon>Tigriopus</taxon>
    </lineage>
</organism>
<keyword evidence="9 10" id="KW-0472">Membrane</keyword>
<dbReference type="GO" id="GO:0032366">
    <property type="term" value="P:intracellular sterol transport"/>
    <property type="evidence" value="ECO:0007669"/>
    <property type="project" value="UniProtKB-UniRule"/>
</dbReference>
<dbReference type="STRING" id="6832.A0A553PHF9"/>
<dbReference type="Pfam" id="PF04161">
    <property type="entry name" value="Arv1"/>
    <property type="match status" value="1"/>
</dbReference>
<dbReference type="GO" id="GO:0006665">
    <property type="term" value="P:sphingolipid metabolic process"/>
    <property type="evidence" value="ECO:0007669"/>
    <property type="project" value="TreeGrafter"/>
</dbReference>
<keyword evidence="4 10" id="KW-0812">Transmembrane</keyword>
<evidence type="ECO:0000313" key="12">
    <source>
        <dbReference type="Proteomes" id="UP000318571"/>
    </source>
</evidence>
<gene>
    <name evidence="11" type="ORF">TCAL_00048</name>
</gene>
<feature type="transmembrane region" description="Helical" evidence="10">
    <location>
        <begin position="115"/>
        <end position="134"/>
    </location>
</feature>
<keyword evidence="8 10" id="KW-0443">Lipid metabolism</keyword>
<feature type="transmembrane region" description="Helical" evidence="10">
    <location>
        <begin position="81"/>
        <end position="103"/>
    </location>
</feature>
<dbReference type="GO" id="GO:0032541">
    <property type="term" value="C:cortical endoplasmic reticulum"/>
    <property type="evidence" value="ECO:0007669"/>
    <property type="project" value="TreeGrafter"/>
</dbReference>
<dbReference type="OMA" id="SRCIVVC"/>
<comment type="function">
    <text evidence="10">Mediator of sterol homeostasis involved in sterol uptake, trafficking and distribution into membranes.</text>
</comment>
<evidence type="ECO:0000256" key="2">
    <source>
        <dbReference type="ARBA" id="ARBA00009187"/>
    </source>
</evidence>
<keyword evidence="3 10" id="KW-0813">Transport</keyword>
<feature type="transmembrane region" description="Helical" evidence="10">
    <location>
        <begin position="204"/>
        <end position="222"/>
    </location>
</feature>
<evidence type="ECO:0000313" key="11">
    <source>
        <dbReference type="EMBL" id="TRY77116.1"/>
    </source>
</evidence>
<evidence type="ECO:0000256" key="6">
    <source>
        <dbReference type="ARBA" id="ARBA00022989"/>
    </source>
</evidence>
<evidence type="ECO:0000256" key="7">
    <source>
        <dbReference type="ARBA" id="ARBA00023055"/>
    </source>
</evidence>
<proteinExistence type="inferred from homology"/>
<evidence type="ECO:0000256" key="3">
    <source>
        <dbReference type="ARBA" id="ARBA00022448"/>
    </source>
</evidence>
<evidence type="ECO:0000256" key="9">
    <source>
        <dbReference type="ARBA" id="ARBA00023136"/>
    </source>
</evidence>
<dbReference type="InterPro" id="IPR007290">
    <property type="entry name" value="Arv1"/>
</dbReference>
<dbReference type="GO" id="GO:0016125">
    <property type="term" value="P:sterol metabolic process"/>
    <property type="evidence" value="ECO:0007669"/>
    <property type="project" value="UniProtKB-UniRule"/>
</dbReference>
<dbReference type="EMBL" id="VCGU01000004">
    <property type="protein sequence ID" value="TRY77116.1"/>
    <property type="molecule type" value="Genomic_DNA"/>
</dbReference>
<evidence type="ECO:0000256" key="4">
    <source>
        <dbReference type="ARBA" id="ARBA00022692"/>
    </source>
</evidence>
<keyword evidence="5 10" id="KW-0256">Endoplasmic reticulum</keyword>
<dbReference type="PANTHER" id="PTHR14467">
    <property type="entry name" value="ARV1"/>
    <property type="match status" value="1"/>
</dbReference>